<keyword evidence="4" id="KW-0489">Methyltransferase</keyword>
<proteinExistence type="inferred from homology"/>
<dbReference type="Gramene" id="ABO99993">
    <property type="protein sequence ID" value="ABO99993"/>
    <property type="gene ID" value="OSTLU_89244"/>
</dbReference>
<dbReference type="PANTHER" id="PTHR10920">
    <property type="entry name" value="RIBOSOMAL RNA METHYLTRANSFERASE"/>
    <property type="match status" value="1"/>
</dbReference>
<organism evidence="11 12">
    <name type="scientific">Ostreococcus lucimarinus (strain CCE9901)</name>
    <dbReference type="NCBI Taxonomy" id="436017"/>
    <lineage>
        <taxon>Eukaryota</taxon>
        <taxon>Viridiplantae</taxon>
        <taxon>Chlorophyta</taxon>
        <taxon>Mamiellophyceae</taxon>
        <taxon>Mamiellales</taxon>
        <taxon>Bathycoccaceae</taxon>
        <taxon>Ostreococcus</taxon>
    </lineage>
</organism>
<dbReference type="GO" id="GO:0030687">
    <property type="term" value="C:preribosome, large subunit precursor"/>
    <property type="evidence" value="ECO:0007669"/>
    <property type="project" value="TreeGrafter"/>
</dbReference>
<keyword evidence="2" id="KW-0690">Ribosome biogenesis</keyword>
<dbReference type="RefSeq" id="XP_001421700.1">
    <property type="nucleotide sequence ID" value="XM_001421663.1"/>
</dbReference>
<dbReference type="InterPro" id="IPR050082">
    <property type="entry name" value="RNA_methyltr_RlmE"/>
</dbReference>
<dbReference type="InterPro" id="IPR015507">
    <property type="entry name" value="rRNA-MeTfrase_E"/>
</dbReference>
<evidence type="ECO:0000313" key="12">
    <source>
        <dbReference type="Proteomes" id="UP000001568"/>
    </source>
</evidence>
<dbReference type="InterPro" id="IPR002877">
    <property type="entry name" value="RNA_MeTrfase_FtsJ_dom"/>
</dbReference>
<protein>
    <recommendedName>
        <fullName evidence="13">Ribosomal RNA methyltransferase FtsJ domain-containing protein</fullName>
    </recommendedName>
</protein>
<dbReference type="Proteomes" id="UP000001568">
    <property type="component" value="Chromosome 15"/>
</dbReference>
<name>A4S847_OSTLU</name>
<evidence type="ECO:0000256" key="3">
    <source>
        <dbReference type="ARBA" id="ARBA00022552"/>
    </source>
</evidence>
<evidence type="ECO:0000256" key="1">
    <source>
        <dbReference type="ARBA" id="ARBA00004604"/>
    </source>
</evidence>
<dbReference type="GeneID" id="5005837"/>
<comment type="subcellular location">
    <subcellularLocation>
        <location evidence="1">Nucleus</location>
        <location evidence="1">Nucleolus</location>
    </subcellularLocation>
</comment>
<dbReference type="SUPFAM" id="SSF53335">
    <property type="entry name" value="S-adenosyl-L-methionine-dependent methyltransferases"/>
    <property type="match status" value="1"/>
</dbReference>
<dbReference type="InterPro" id="IPR029063">
    <property type="entry name" value="SAM-dependent_MTases_sf"/>
</dbReference>
<evidence type="ECO:0000256" key="5">
    <source>
        <dbReference type="ARBA" id="ARBA00022679"/>
    </source>
</evidence>
<evidence type="ECO:0000256" key="6">
    <source>
        <dbReference type="ARBA" id="ARBA00022691"/>
    </source>
</evidence>
<evidence type="ECO:0000259" key="10">
    <source>
        <dbReference type="Pfam" id="PF11861"/>
    </source>
</evidence>
<dbReference type="InterPro" id="IPR024576">
    <property type="entry name" value="rRNA_MeTfrase_Spb1_DUF3381"/>
</dbReference>
<reference evidence="11 12" key="1">
    <citation type="journal article" date="2007" name="Proc. Natl. Acad. Sci. U.S.A.">
        <title>The tiny eukaryote Ostreococcus provides genomic insights into the paradox of plankton speciation.</title>
        <authorList>
            <person name="Palenik B."/>
            <person name="Grimwood J."/>
            <person name="Aerts A."/>
            <person name="Rouze P."/>
            <person name="Salamov A."/>
            <person name="Putnam N."/>
            <person name="Dupont C."/>
            <person name="Jorgensen R."/>
            <person name="Derelle E."/>
            <person name="Rombauts S."/>
            <person name="Zhou K."/>
            <person name="Otillar R."/>
            <person name="Merchant S.S."/>
            <person name="Podell S."/>
            <person name="Gaasterland T."/>
            <person name="Napoli C."/>
            <person name="Gendler K."/>
            <person name="Manuell A."/>
            <person name="Tai V."/>
            <person name="Vallon O."/>
            <person name="Piganeau G."/>
            <person name="Jancek S."/>
            <person name="Heijde M."/>
            <person name="Jabbari K."/>
            <person name="Bowler C."/>
            <person name="Lohr M."/>
            <person name="Robbens S."/>
            <person name="Werner G."/>
            <person name="Dubchak I."/>
            <person name="Pazour G.J."/>
            <person name="Ren Q."/>
            <person name="Paulsen I."/>
            <person name="Delwiche C."/>
            <person name="Schmutz J."/>
            <person name="Rokhsar D."/>
            <person name="Van de Peer Y."/>
            <person name="Moreau H."/>
            <person name="Grigoriev I.V."/>
        </authorList>
    </citation>
    <scope>NUCLEOTIDE SEQUENCE [LARGE SCALE GENOMIC DNA]</scope>
    <source>
        <strain evidence="11 12">CCE9901</strain>
    </source>
</reference>
<keyword evidence="7" id="KW-0539">Nucleus</keyword>
<dbReference type="STRING" id="436017.A4S847"/>
<dbReference type="AlphaFoldDB" id="A4S847"/>
<evidence type="ECO:0008006" key="13">
    <source>
        <dbReference type="Google" id="ProtNLM"/>
    </source>
</evidence>
<dbReference type="Gene3D" id="3.40.50.150">
    <property type="entry name" value="Vaccinia Virus protein VP39"/>
    <property type="match status" value="1"/>
</dbReference>
<dbReference type="KEGG" id="olu:OSTLU_89244"/>
<dbReference type="GO" id="GO:0000466">
    <property type="term" value="P:maturation of 5.8S rRNA from tricistronic rRNA transcript (SSU-rRNA, 5.8S rRNA, LSU-rRNA)"/>
    <property type="evidence" value="ECO:0007669"/>
    <property type="project" value="TreeGrafter"/>
</dbReference>
<evidence type="ECO:0000259" key="9">
    <source>
        <dbReference type="Pfam" id="PF01728"/>
    </source>
</evidence>
<keyword evidence="5" id="KW-0808">Transferase</keyword>
<dbReference type="GO" id="GO:0016435">
    <property type="term" value="F:rRNA (guanine) methyltransferase activity"/>
    <property type="evidence" value="ECO:0007669"/>
    <property type="project" value="TreeGrafter"/>
</dbReference>
<sequence length="376" mass="41673">MTFCQSIPGVASHSAPRASRRRRHGQTRQGEASIRYDVVRRARAARDARAAREPRASCAAAAAAANRIDAASTRASARLTRERARCARSIADKYYYLAKEQGFRSRAAFKLVQLNRKYDFLSKARACMDLCAAPGGWLQVAQKYMPMSSTIVGVDLAPIRPIRGVTTLVEDITTQSCRAALKRVTPQGLKYDVVIHDGAPNVGGNFAKESYTQAALTLDSLRLATEFLGPGGWFVTKVFRSVEYHALLYAFQQLFKKVESTKPVASRGTSAEIYVVCSGYLAPTKIDPRLLDARHLFADTEAEIQPLDVTKDNGKRKRNRSGYEDGVSTLYKECTAEEFIVNEKPGEMLGSHHTFILDGKVRRQERDVFLAAIESL</sequence>
<dbReference type="HOGENOM" id="CLU_736481_0_0_1"/>
<keyword evidence="3" id="KW-0698">rRNA processing</keyword>
<evidence type="ECO:0000256" key="7">
    <source>
        <dbReference type="ARBA" id="ARBA00023242"/>
    </source>
</evidence>
<dbReference type="OMA" id="QDQETKP"/>
<keyword evidence="6" id="KW-0949">S-adenosyl-L-methionine</keyword>
<evidence type="ECO:0000256" key="2">
    <source>
        <dbReference type="ARBA" id="ARBA00022517"/>
    </source>
</evidence>
<feature type="region of interest" description="Disordered" evidence="8">
    <location>
        <begin position="1"/>
        <end position="31"/>
    </location>
</feature>
<dbReference type="GO" id="GO:0008650">
    <property type="term" value="F:rRNA (uridine-2'-O-)-methyltransferase activity"/>
    <property type="evidence" value="ECO:0007669"/>
    <property type="project" value="TreeGrafter"/>
</dbReference>
<feature type="domain" description="Ribosomal RNA methyltransferase FtsJ" evidence="9">
    <location>
        <begin position="103"/>
        <end position="280"/>
    </location>
</feature>
<gene>
    <name evidence="11" type="ORF">OSTLU_89244</name>
</gene>
<evidence type="ECO:0000256" key="8">
    <source>
        <dbReference type="SAM" id="MobiDB-lite"/>
    </source>
</evidence>
<dbReference type="HAMAP" id="MF_01547">
    <property type="entry name" value="RNA_methyltr_E"/>
    <property type="match status" value="1"/>
</dbReference>
<dbReference type="PANTHER" id="PTHR10920:SF13">
    <property type="entry name" value="PRE-RRNA 2'-O-RIBOSE RNA METHYLTRANSFERASE FTSJ3"/>
    <property type="match status" value="1"/>
</dbReference>
<evidence type="ECO:0000256" key="4">
    <source>
        <dbReference type="ARBA" id="ARBA00022603"/>
    </source>
</evidence>
<dbReference type="OrthoDB" id="1287559at2759"/>
<dbReference type="FunFam" id="3.40.50.150:FF:000004">
    <property type="entry name" value="AdoMet-dependent rRNA methyltransferase SPB1"/>
    <property type="match status" value="1"/>
</dbReference>
<dbReference type="Pfam" id="PF01728">
    <property type="entry name" value="FtsJ"/>
    <property type="match status" value="1"/>
</dbReference>
<dbReference type="EMBL" id="CP000595">
    <property type="protein sequence ID" value="ABO99993.1"/>
    <property type="molecule type" value="Genomic_DNA"/>
</dbReference>
<dbReference type="Pfam" id="PF11861">
    <property type="entry name" value="DUF3381"/>
    <property type="match status" value="1"/>
</dbReference>
<dbReference type="GO" id="GO:0000463">
    <property type="term" value="P:maturation of LSU-rRNA from tricistronic rRNA transcript (SSU-rRNA, 5.8S rRNA, LSU-rRNA)"/>
    <property type="evidence" value="ECO:0007669"/>
    <property type="project" value="TreeGrafter"/>
</dbReference>
<accession>A4S847</accession>
<dbReference type="GO" id="GO:0005730">
    <property type="term" value="C:nucleolus"/>
    <property type="evidence" value="ECO:0007669"/>
    <property type="project" value="UniProtKB-SubCell"/>
</dbReference>
<feature type="domain" description="DUF3381" evidence="10">
    <location>
        <begin position="315"/>
        <end position="359"/>
    </location>
</feature>
<keyword evidence="12" id="KW-1185">Reference proteome</keyword>
<evidence type="ECO:0000313" key="11">
    <source>
        <dbReference type="EMBL" id="ABO99993.1"/>
    </source>
</evidence>
<dbReference type="eggNOG" id="KOG1098">
    <property type="taxonomic scope" value="Eukaryota"/>
</dbReference>